<evidence type="ECO:0000259" key="1">
    <source>
        <dbReference type="Pfam" id="PF13643"/>
    </source>
</evidence>
<reference evidence="2 3" key="1">
    <citation type="journal article" date="2016" name="Nat. Commun.">
        <title>Thousands of microbial genomes shed light on interconnected biogeochemical processes in an aquifer system.</title>
        <authorList>
            <person name="Anantharaman K."/>
            <person name="Brown C.T."/>
            <person name="Hug L.A."/>
            <person name="Sharon I."/>
            <person name="Castelle C.J."/>
            <person name="Probst A.J."/>
            <person name="Thomas B.C."/>
            <person name="Singh A."/>
            <person name="Wilkins M.J."/>
            <person name="Karaoz U."/>
            <person name="Brodie E.L."/>
            <person name="Williams K.H."/>
            <person name="Hubbard S.S."/>
            <person name="Banfield J.F."/>
        </authorList>
    </citation>
    <scope>NUCLEOTIDE SEQUENCE [LARGE SCALE GENOMIC DNA]</scope>
</reference>
<dbReference type="InterPro" id="IPR038026">
    <property type="entry name" value="MtlR-like_sf"/>
</dbReference>
<dbReference type="InterPro" id="IPR025285">
    <property type="entry name" value="DUF4145"/>
</dbReference>
<evidence type="ECO:0000313" key="2">
    <source>
        <dbReference type="EMBL" id="OGH84919.1"/>
    </source>
</evidence>
<organism evidence="2 3">
    <name type="scientific">Candidatus Magasanikbacteria bacterium RIFOXYC12_FULL_33_11</name>
    <dbReference type="NCBI Taxonomy" id="1798701"/>
    <lineage>
        <taxon>Bacteria</taxon>
        <taxon>Candidatus Magasanikiibacteriota</taxon>
    </lineage>
</organism>
<dbReference type="Pfam" id="PF13643">
    <property type="entry name" value="DUF4145"/>
    <property type="match status" value="1"/>
</dbReference>
<proteinExistence type="predicted"/>
<dbReference type="EMBL" id="MFQW01000057">
    <property type="protein sequence ID" value="OGH84919.1"/>
    <property type="molecule type" value="Genomic_DNA"/>
</dbReference>
<name>A0A1F6NM25_9BACT</name>
<evidence type="ECO:0000313" key="3">
    <source>
        <dbReference type="Proteomes" id="UP000178349"/>
    </source>
</evidence>
<feature type="domain" description="DUF4145" evidence="1">
    <location>
        <begin position="33"/>
        <end position="103"/>
    </location>
</feature>
<dbReference type="Proteomes" id="UP000178349">
    <property type="component" value="Unassembled WGS sequence"/>
</dbReference>
<gene>
    <name evidence="2" type="ORF">A2493_00395</name>
</gene>
<dbReference type="SUPFAM" id="SSF158668">
    <property type="entry name" value="MtlR-like"/>
    <property type="match status" value="1"/>
</dbReference>
<sequence length="139" mass="16577">MEIKKPKEILDILNKQSELLIFVLRSHLIIEYFLEKIINQKTSIKLKGKETFYTKILVIEAINLIPEEIIKAIKELNTLRNKIGHELDYEIKEKDTLRLIEYVNRFSTYKEINTSKNLQKILIYLMGFLNGYLYKIQNN</sequence>
<protein>
    <recommendedName>
        <fullName evidence="1">DUF4145 domain-containing protein</fullName>
    </recommendedName>
</protein>
<accession>A0A1F6NM25</accession>
<dbReference type="AlphaFoldDB" id="A0A1F6NM25"/>
<comment type="caution">
    <text evidence="2">The sequence shown here is derived from an EMBL/GenBank/DDBJ whole genome shotgun (WGS) entry which is preliminary data.</text>
</comment>